<dbReference type="AlphaFoldDB" id="A0A1M2V6J0"/>
<dbReference type="Proteomes" id="UP000184267">
    <property type="component" value="Unassembled WGS sequence"/>
</dbReference>
<evidence type="ECO:0000313" key="1">
    <source>
        <dbReference type="EMBL" id="OJT03250.1"/>
    </source>
</evidence>
<sequence>MATPQDPNQSNVFDPPRLYIDDDGVFPPGTVVTRSDDHDLQTTLVKQQDGTYHADDSTEPAILGFPFEDTHIYIGAIATIFDPVTGALVAEYVKQPNGTWKLASTTDTAAVTDGGLPVDILPQADYSAPKPPDVPVIKYGGMPLSKILQDKGASVGDAECPAYDGGVVGSPKLSLRLLLQNITYKSAQFTARTEKKGLVRVITRGKLAMYIAEQLRDTLTEAEQQGKCLCQADGTRVDFDRLVLMDVAFHSKASIQPRIGVIRAE</sequence>
<keyword evidence="2" id="KW-1185">Reference proteome</keyword>
<accession>A0A1M2V6J0</accession>
<reference evidence="1 2" key="1">
    <citation type="submission" date="2016-10" db="EMBL/GenBank/DDBJ databases">
        <title>Genome sequence of the basidiomycete white-rot fungus Trametes pubescens.</title>
        <authorList>
            <person name="Makela M.R."/>
            <person name="Granchi Z."/>
            <person name="Peng M."/>
            <person name="De Vries R.P."/>
            <person name="Grigoriev I."/>
            <person name="Riley R."/>
            <person name="Hilden K."/>
        </authorList>
    </citation>
    <scope>NUCLEOTIDE SEQUENCE [LARGE SCALE GENOMIC DNA]</scope>
    <source>
        <strain evidence="1 2">FBCC735</strain>
    </source>
</reference>
<gene>
    <name evidence="1" type="ORF">TRAPUB_6155</name>
</gene>
<name>A0A1M2V6J0_TRAPU</name>
<dbReference type="OMA" id="PFEDTHI"/>
<comment type="caution">
    <text evidence="1">The sequence shown here is derived from an EMBL/GenBank/DDBJ whole genome shotgun (WGS) entry which is preliminary data.</text>
</comment>
<evidence type="ECO:0000313" key="2">
    <source>
        <dbReference type="Proteomes" id="UP000184267"/>
    </source>
</evidence>
<dbReference type="EMBL" id="MNAD01001621">
    <property type="protein sequence ID" value="OJT03250.1"/>
    <property type="molecule type" value="Genomic_DNA"/>
</dbReference>
<proteinExistence type="predicted"/>
<dbReference type="OrthoDB" id="10451172at2759"/>
<organism evidence="1 2">
    <name type="scientific">Trametes pubescens</name>
    <name type="common">White-rot fungus</name>
    <dbReference type="NCBI Taxonomy" id="154538"/>
    <lineage>
        <taxon>Eukaryota</taxon>
        <taxon>Fungi</taxon>
        <taxon>Dikarya</taxon>
        <taxon>Basidiomycota</taxon>
        <taxon>Agaricomycotina</taxon>
        <taxon>Agaricomycetes</taxon>
        <taxon>Polyporales</taxon>
        <taxon>Polyporaceae</taxon>
        <taxon>Trametes</taxon>
    </lineage>
</organism>
<protein>
    <submittedName>
        <fullName evidence="1">Uncharacterized protein</fullName>
    </submittedName>
</protein>